<dbReference type="SUPFAM" id="SSF81383">
    <property type="entry name" value="F-box domain"/>
    <property type="match status" value="1"/>
</dbReference>
<dbReference type="AlphaFoldDB" id="A0A2J6R2K9"/>
<dbReference type="Proteomes" id="UP000235786">
    <property type="component" value="Unassembled WGS sequence"/>
</dbReference>
<protein>
    <recommendedName>
        <fullName evidence="2">F-box domain-containing protein</fullName>
    </recommendedName>
</protein>
<name>A0A2J6R2K9_HYAVF</name>
<sequence length="169" mass="19634">MASSREIAVAKSTRRSEPGGVRRQLLQLVNKLNRKKGSTKESKNQTKGKSLLDLPFDIIFEIFDYLHPIHSACLGLTCKALYPIHWSLHPKIPLHTATLDYVWARYLAPFSNRRKHILAGLLIDWASPLIWSIEEDREKGKPHRGSCFMTKERHRELQAQGKKRFRFYV</sequence>
<evidence type="ECO:0000313" key="4">
    <source>
        <dbReference type="Proteomes" id="UP000235786"/>
    </source>
</evidence>
<dbReference type="InterPro" id="IPR001810">
    <property type="entry name" value="F-box_dom"/>
</dbReference>
<feature type="region of interest" description="Disordered" evidence="1">
    <location>
        <begin position="1"/>
        <end position="21"/>
    </location>
</feature>
<keyword evidence="4" id="KW-1185">Reference proteome</keyword>
<reference evidence="3 4" key="1">
    <citation type="submission" date="2016-04" db="EMBL/GenBank/DDBJ databases">
        <title>A degradative enzymes factory behind the ericoid mycorrhizal symbiosis.</title>
        <authorList>
            <consortium name="DOE Joint Genome Institute"/>
            <person name="Martino E."/>
            <person name="Morin E."/>
            <person name="Grelet G."/>
            <person name="Kuo A."/>
            <person name="Kohler A."/>
            <person name="Daghino S."/>
            <person name="Barry K."/>
            <person name="Choi C."/>
            <person name="Cichocki N."/>
            <person name="Clum A."/>
            <person name="Copeland A."/>
            <person name="Hainaut M."/>
            <person name="Haridas S."/>
            <person name="Labutti K."/>
            <person name="Lindquist E."/>
            <person name="Lipzen A."/>
            <person name="Khouja H.-R."/>
            <person name="Murat C."/>
            <person name="Ohm R."/>
            <person name="Olson A."/>
            <person name="Spatafora J."/>
            <person name="Veneault-Fourrey C."/>
            <person name="Henrissat B."/>
            <person name="Grigoriev I."/>
            <person name="Martin F."/>
            <person name="Perotto S."/>
        </authorList>
    </citation>
    <scope>NUCLEOTIDE SEQUENCE [LARGE SCALE GENOMIC DNA]</scope>
    <source>
        <strain evidence="3 4">F</strain>
    </source>
</reference>
<feature type="domain" description="F-box" evidence="2">
    <location>
        <begin position="51"/>
        <end position="82"/>
    </location>
</feature>
<dbReference type="EMBL" id="KZ613958">
    <property type="protein sequence ID" value="PMD32748.1"/>
    <property type="molecule type" value="Genomic_DNA"/>
</dbReference>
<dbReference type="OrthoDB" id="3564351at2759"/>
<organism evidence="3 4">
    <name type="scientific">Hyaloscypha variabilis (strain UAMH 11265 / GT02V1 / F)</name>
    <name type="common">Meliniomyces variabilis</name>
    <dbReference type="NCBI Taxonomy" id="1149755"/>
    <lineage>
        <taxon>Eukaryota</taxon>
        <taxon>Fungi</taxon>
        <taxon>Dikarya</taxon>
        <taxon>Ascomycota</taxon>
        <taxon>Pezizomycotina</taxon>
        <taxon>Leotiomycetes</taxon>
        <taxon>Helotiales</taxon>
        <taxon>Hyaloscyphaceae</taxon>
        <taxon>Hyaloscypha</taxon>
        <taxon>Hyaloscypha variabilis</taxon>
    </lineage>
</organism>
<proteinExistence type="predicted"/>
<evidence type="ECO:0000259" key="2">
    <source>
        <dbReference type="Pfam" id="PF00646"/>
    </source>
</evidence>
<accession>A0A2J6R2K9</accession>
<dbReference type="Pfam" id="PF00646">
    <property type="entry name" value="F-box"/>
    <property type="match status" value="1"/>
</dbReference>
<gene>
    <name evidence="3" type="ORF">L207DRAFT_536044</name>
</gene>
<dbReference type="CDD" id="cd09917">
    <property type="entry name" value="F-box_SF"/>
    <property type="match status" value="1"/>
</dbReference>
<evidence type="ECO:0000313" key="3">
    <source>
        <dbReference type="EMBL" id="PMD32748.1"/>
    </source>
</evidence>
<evidence type="ECO:0000256" key="1">
    <source>
        <dbReference type="SAM" id="MobiDB-lite"/>
    </source>
</evidence>
<dbReference type="InterPro" id="IPR036047">
    <property type="entry name" value="F-box-like_dom_sf"/>
</dbReference>